<accession>A0A1M3TZV9</accession>
<dbReference type="AlphaFoldDB" id="A0A1M3TZV9"/>
<feature type="compositionally biased region" description="Basic and acidic residues" evidence="1">
    <location>
        <begin position="12"/>
        <end position="23"/>
    </location>
</feature>
<evidence type="ECO:0000256" key="1">
    <source>
        <dbReference type="SAM" id="MobiDB-lite"/>
    </source>
</evidence>
<organism evidence="2 3">
    <name type="scientific">Aspergillus luchuensis (strain CBS 106.47)</name>
    <dbReference type="NCBI Taxonomy" id="1137211"/>
    <lineage>
        <taxon>Eukaryota</taxon>
        <taxon>Fungi</taxon>
        <taxon>Dikarya</taxon>
        <taxon>Ascomycota</taxon>
        <taxon>Pezizomycotina</taxon>
        <taxon>Eurotiomycetes</taxon>
        <taxon>Eurotiomycetidae</taxon>
        <taxon>Eurotiales</taxon>
        <taxon>Aspergillaceae</taxon>
        <taxon>Aspergillus</taxon>
        <taxon>Aspergillus subgen. Circumdati</taxon>
    </lineage>
</organism>
<feature type="region of interest" description="Disordered" evidence="1">
    <location>
        <begin position="1"/>
        <end position="40"/>
    </location>
</feature>
<reference evidence="3" key="1">
    <citation type="journal article" date="2017" name="Genome Biol.">
        <title>Comparative genomics reveals high biological diversity and specific adaptations in the industrially and medically important fungal genus Aspergillus.</title>
        <authorList>
            <person name="de Vries R.P."/>
            <person name="Riley R."/>
            <person name="Wiebenga A."/>
            <person name="Aguilar-Osorio G."/>
            <person name="Amillis S."/>
            <person name="Uchima C.A."/>
            <person name="Anderluh G."/>
            <person name="Asadollahi M."/>
            <person name="Askin M."/>
            <person name="Barry K."/>
            <person name="Battaglia E."/>
            <person name="Bayram O."/>
            <person name="Benocci T."/>
            <person name="Braus-Stromeyer S.A."/>
            <person name="Caldana C."/>
            <person name="Canovas D."/>
            <person name="Cerqueira G.C."/>
            <person name="Chen F."/>
            <person name="Chen W."/>
            <person name="Choi C."/>
            <person name="Clum A."/>
            <person name="Dos Santos R.A."/>
            <person name="Damasio A.R."/>
            <person name="Diallinas G."/>
            <person name="Emri T."/>
            <person name="Fekete E."/>
            <person name="Flipphi M."/>
            <person name="Freyberg S."/>
            <person name="Gallo A."/>
            <person name="Gournas C."/>
            <person name="Habgood R."/>
            <person name="Hainaut M."/>
            <person name="Harispe M.L."/>
            <person name="Henrissat B."/>
            <person name="Hilden K.S."/>
            <person name="Hope R."/>
            <person name="Hossain A."/>
            <person name="Karabika E."/>
            <person name="Karaffa L."/>
            <person name="Karanyi Z."/>
            <person name="Krasevec N."/>
            <person name="Kuo A."/>
            <person name="Kusch H."/>
            <person name="LaButti K."/>
            <person name="Lagendijk E.L."/>
            <person name="Lapidus A."/>
            <person name="Levasseur A."/>
            <person name="Lindquist E."/>
            <person name="Lipzen A."/>
            <person name="Logrieco A.F."/>
            <person name="MacCabe A."/>
            <person name="Maekelae M.R."/>
            <person name="Malavazi I."/>
            <person name="Melin P."/>
            <person name="Meyer V."/>
            <person name="Mielnichuk N."/>
            <person name="Miskei M."/>
            <person name="Molnar A.P."/>
            <person name="Mule G."/>
            <person name="Ngan C.Y."/>
            <person name="Orejas M."/>
            <person name="Orosz E."/>
            <person name="Ouedraogo J.P."/>
            <person name="Overkamp K.M."/>
            <person name="Park H.-S."/>
            <person name="Perrone G."/>
            <person name="Piumi F."/>
            <person name="Punt P.J."/>
            <person name="Ram A.F."/>
            <person name="Ramon A."/>
            <person name="Rauscher S."/>
            <person name="Record E."/>
            <person name="Riano-Pachon D.M."/>
            <person name="Robert V."/>
            <person name="Roehrig J."/>
            <person name="Ruller R."/>
            <person name="Salamov A."/>
            <person name="Salih N.S."/>
            <person name="Samson R.A."/>
            <person name="Sandor E."/>
            <person name="Sanguinetti M."/>
            <person name="Schuetze T."/>
            <person name="Sepcic K."/>
            <person name="Shelest E."/>
            <person name="Sherlock G."/>
            <person name="Sophianopoulou V."/>
            <person name="Squina F.M."/>
            <person name="Sun H."/>
            <person name="Susca A."/>
            <person name="Todd R.B."/>
            <person name="Tsang A."/>
            <person name="Unkles S.E."/>
            <person name="van de Wiele N."/>
            <person name="van Rossen-Uffink D."/>
            <person name="Oliveira J.V."/>
            <person name="Vesth T.C."/>
            <person name="Visser J."/>
            <person name="Yu J.-H."/>
            <person name="Zhou M."/>
            <person name="Andersen M.R."/>
            <person name="Archer D.B."/>
            <person name="Baker S.E."/>
            <person name="Benoit I."/>
            <person name="Brakhage A.A."/>
            <person name="Braus G.H."/>
            <person name="Fischer R."/>
            <person name="Frisvad J.C."/>
            <person name="Goldman G.H."/>
            <person name="Houbraken J."/>
            <person name="Oakley B."/>
            <person name="Pocsi I."/>
            <person name="Scazzocchio C."/>
            <person name="Seiboth B."/>
            <person name="vanKuyk P.A."/>
            <person name="Wortman J."/>
            <person name="Dyer P.S."/>
            <person name="Grigoriev I.V."/>
        </authorList>
    </citation>
    <scope>NUCLEOTIDE SEQUENCE [LARGE SCALE GENOMIC DNA]</scope>
    <source>
        <strain evidence="3">CBS 106.47</strain>
    </source>
</reference>
<dbReference type="EMBL" id="KV878236">
    <property type="protein sequence ID" value="OJZ92174.1"/>
    <property type="molecule type" value="Genomic_DNA"/>
</dbReference>
<proteinExistence type="predicted"/>
<dbReference type="Proteomes" id="UP000184063">
    <property type="component" value="Unassembled WGS sequence"/>
</dbReference>
<gene>
    <name evidence="2" type="ORF">ASPFODRAFT_39477</name>
</gene>
<sequence>MEKPTPGGMVRKGKEREGRRESEAGFETPPDNSAAADHWTAQPGIVGISFDRVST</sequence>
<name>A0A1M3TZV9_ASPLC</name>
<dbReference type="VEuPathDB" id="FungiDB:ASPFODRAFT_39477"/>
<evidence type="ECO:0000313" key="3">
    <source>
        <dbReference type="Proteomes" id="UP000184063"/>
    </source>
</evidence>
<evidence type="ECO:0000313" key="2">
    <source>
        <dbReference type="EMBL" id="OJZ92174.1"/>
    </source>
</evidence>
<protein>
    <submittedName>
        <fullName evidence="2">Uncharacterized protein</fullName>
    </submittedName>
</protein>